<evidence type="ECO:0000313" key="2">
    <source>
        <dbReference type="EMBL" id="PNR37542.1"/>
    </source>
</evidence>
<evidence type="ECO:0000313" key="4">
    <source>
        <dbReference type="Proteomes" id="UP000006727"/>
    </source>
</evidence>
<dbReference type="Gramene" id="Pp3c16_8201V3.1">
    <property type="protein sequence ID" value="PAC:32983762.CDS.1"/>
    <property type="gene ID" value="Pp3c16_8201"/>
</dbReference>
<gene>
    <name evidence="2" type="ORF">PHYPA_020651</name>
</gene>
<accession>A0A2K1J7P1</accession>
<keyword evidence="1" id="KW-0812">Transmembrane</keyword>
<evidence type="ECO:0000256" key="1">
    <source>
        <dbReference type="SAM" id="Phobius"/>
    </source>
</evidence>
<reference evidence="2 4" key="1">
    <citation type="journal article" date="2008" name="Science">
        <title>The Physcomitrella genome reveals evolutionary insights into the conquest of land by plants.</title>
        <authorList>
            <person name="Rensing S."/>
            <person name="Lang D."/>
            <person name="Zimmer A."/>
            <person name="Terry A."/>
            <person name="Salamov A."/>
            <person name="Shapiro H."/>
            <person name="Nishiyama T."/>
            <person name="Perroud P.-F."/>
            <person name="Lindquist E."/>
            <person name="Kamisugi Y."/>
            <person name="Tanahashi T."/>
            <person name="Sakakibara K."/>
            <person name="Fujita T."/>
            <person name="Oishi K."/>
            <person name="Shin-I T."/>
            <person name="Kuroki Y."/>
            <person name="Toyoda A."/>
            <person name="Suzuki Y."/>
            <person name="Hashimoto A."/>
            <person name="Yamaguchi K."/>
            <person name="Sugano A."/>
            <person name="Kohara Y."/>
            <person name="Fujiyama A."/>
            <person name="Anterola A."/>
            <person name="Aoki S."/>
            <person name="Ashton N."/>
            <person name="Barbazuk W.B."/>
            <person name="Barker E."/>
            <person name="Bennetzen J."/>
            <person name="Bezanilla M."/>
            <person name="Blankenship R."/>
            <person name="Cho S.H."/>
            <person name="Dutcher S."/>
            <person name="Estelle M."/>
            <person name="Fawcett J.A."/>
            <person name="Gundlach H."/>
            <person name="Hanada K."/>
            <person name="Heyl A."/>
            <person name="Hicks K.A."/>
            <person name="Hugh J."/>
            <person name="Lohr M."/>
            <person name="Mayer K."/>
            <person name="Melkozernov A."/>
            <person name="Murata T."/>
            <person name="Nelson D."/>
            <person name="Pils B."/>
            <person name="Prigge M."/>
            <person name="Reiss B."/>
            <person name="Renner T."/>
            <person name="Rombauts S."/>
            <person name="Rushton P."/>
            <person name="Sanderfoot A."/>
            <person name="Schween G."/>
            <person name="Shiu S.-H."/>
            <person name="Stueber K."/>
            <person name="Theodoulou F.L."/>
            <person name="Tu H."/>
            <person name="Van de Peer Y."/>
            <person name="Verrier P.J."/>
            <person name="Waters E."/>
            <person name="Wood A."/>
            <person name="Yang L."/>
            <person name="Cove D."/>
            <person name="Cuming A."/>
            <person name="Hasebe M."/>
            <person name="Lucas S."/>
            <person name="Mishler D.B."/>
            <person name="Reski R."/>
            <person name="Grigoriev I."/>
            <person name="Quatrano R.S."/>
            <person name="Boore J.L."/>
        </authorList>
    </citation>
    <scope>NUCLEOTIDE SEQUENCE [LARGE SCALE GENOMIC DNA]</scope>
    <source>
        <strain evidence="3 4">cv. Gransden 2004</strain>
    </source>
</reference>
<keyword evidence="4" id="KW-1185">Reference proteome</keyword>
<keyword evidence="1" id="KW-1133">Transmembrane helix</keyword>
<name>A0A2K1J7P1_PHYPA</name>
<feature type="transmembrane region" description="Helical" evidence="1">
    <location>
        <begin position="12"/>
        <end position="27"/>
    </location>
</feature>
<reference evidence="2 4" key="2">
    <citation type="journal article" date="2018" name="Plant J.">
        <title>The Physcomitrella patens chromosome-scale assembly reveals moss genome structure and evolution.</title>
        <authorList>
            <person name="Lang D."/>
            <person name="Ullrich K.K."/>
            <person name="Murat F."/>
            <person name="Fuchs J."/>
            <person name="Jenkins J."/>
            <person name="Haas F.B."/>
            <person name="Piednoel M."/>
            <person name="Gundlach H."/>
            <person name="Van Bel M."/>
            <person name="Meyberg R."/>
            <person name="Vives C."/>
            <person name="Morata J."/>
            <person name="Symeonidi A."/>
            <person name="Hiss M."/>
            <person name="Muchero W."/>
            <person name="Kamisugi Y."/>
            <person name="Saleh O."/>
            <person name="Blanc G."/>
            <person name="Decker E.L."/>
            <person name="van Gessel N."/>
            <person name="Grimwood J."/>
            <person name="Hayes R.D."/>
            <person name="Graham S.W."/>
            <person name="Gunter L.E."/>
            <person name="McDaniel S.F."/>
            <person name="Hoernstein S.N.W."/>
            <person name="Larsson A."/>
            <person name="Li F.W."/>
            <person name="Perroud P.F."/>
            <person name="Phillips J."/>
            <person name="Ranjan P."/>
            <person name="Rokshar D.S."/>
            <person name="Rothfels C.J."/>
            <person name="Schneider L."/>
            <person name="Shu S."/>
            <person name="Stevenson D.W."/>
            <person name="Thummler F."/>
            <person name="Tillich M."/>
            <person name="Villarreal Aguilar J.C."/>
            <person name="Widiez T."/>
            <person name="Wong G.K."/>
            <person name="Wymore A."/>
            <person name="Zhang Y."/>
            <person name="Zimmer A.D."/>
            <person name="Quatrano R.S."/>
            <person name="Mayer K.F.X."/>
            <person name="Goodstein D."/>
            <person name="Casacuberta J.M."/>
            <person name="Vandepoele K."/>
            <person name="Reski R."/>
            <person name="Cuming A.C."/>
            <person name="Tuskan G.A."/>
            <person name="Maumus F."/>
            <person name="Salse J."/>
            <person name="Schmutz J."/>
            <person name="Rensing S.A."/>
        </authorList>
    </citation>
    <scope>NUCLEOTIDE SEQUENCE [LARGE SCALE GENOMIC DNA]</scope>
    <source>
        <strain evidence="3 4">cv. Gransden 2004</strain>
    </source>
</reference>
<sequence>MEGDSCPWKMNFWVSSFALVAETTITMKKKKKKKKKITLKKKVVYCEGKNTKKYFILFYFASSDVEIIRLLPSTANVVWLILSS</sequence>
<dbReference type="Proteomes" id="UP000006727">
    <property type="component" value="Chromosome 16"/>
</dbReference>
<reference evidence="3" key="3">
    <citation type="submission" date="2020-12" db="UniProtKB">
        <authorList>
            <consortium name="EnsemblPlants"/>
        </authorList>
    </citation>
    <scope>IDENTIFICATION</scope>
</reference>
<proteinExistence type="predicted"/>
<dbReference type="AlphaFoldDB" id="A0A2K1J7P1"/>
<dbReference type="EMBL" id="ABEU02000016">
    <property type="protein sequence ID" value="PNR37542.1"/>
    <property type="molecule type" value="Genomic_DNA"/>
</dbReference>
<evidence type="ECO:0000313" key="3">
    <source>
        <dbReference type="EnsemblPlants" id="PAC:32983762.CDS.1"/>
    </source>
</evidence>
<keyword evidence="1" id="KW-0472">Membrane</keyword>
<dbReference type="InParanoid" id="A0A2K1J7P1"/>
<organism evidence="2">
    <name type="scientific">Physcomitrium patens</name>
    <name type="common">Spreading-leaved earth moss</name>
    <name type="synonym">Physcomitrella patens</name>
    <dbReference type="NCBI Taxonomy" id="3218"/>
    <lineage>
        <taxon>Eukaryota</taxon>
        <taxon>Viridiplantae</taxon>
        <taxon>Streptophyta</taxon>
        <taxon>Embryophyta</taxon>
        <taxon>Bryophyta</taxon>
        <taxon>Bryophytina</taxon>
        <taxon>Bryopsida</taxon>
        <taxon>Funariidae</taxon>
        <taxon>Funariales</taxon>
        <taxon>Funariaceae</taxon>
        <taxon>Physcomitrium</taxon>
    </lineage>
</organism>
<dbReference type="EnsemblPlants" id="Pp3c16_8201V3.1">
    <property type="protein sequence ID" value="PAC:32983762.CDS.1"/>
    <property type="gene ID" value="Pp3c16_8201"/>
</dbReference>
<protein>
    <submittedName>
        <fullName evidence="2 3">Uncharacterized protein</fullName>
    </submittedName>
</protein>